<dbReference type="Proteomes" id="UP000183442">
    <property type="component" value="Unassembled WGS sequence"/>
</dbReference>
<dbReference type="AlphaFoldDB" id="A0A126QXU3"/>
<evidence type="ECO:0000256" key="3">
    <source>
        <dbReference type="SAM" id="Phobius"/>
    </source>
</evidence>
<dbReference type="PATRIC" id="fig|294671.3.peg.97"/>
<dbReference type="SUPFAM" id="SSF57884">
    <property type="entry name" value="Ada DNA repair protein, N-terminal domain (N-Ada 10)"/>
    <property type="match status" value="1"/>
</dbReference>
<dbReference type="Gene3D" id="3.40.10.10">
    <property type="entry name" value="DNA Methylphosphotriester Repair Domain"/>
    <property type="match status" value="1"/>
</dbReference>
<dbReference type="InterPro" id="IPR004026">
    <property type="entry name" value="Ada_DNA_repair_Zn-bd"/>
</dbReference>
<feature type="region of interest" description="Disordered" evidence="2">
    <location>
        <begin position="180"/>
        <end position="206"/>
    </location>
</feature>
<dbReference type="GO" id="GO:0008168">
    <property type="term" value="F:methyltransferase activity"/>
    <property type="evidence" value="ECO:0007669"/>
    <property type="project" value="InterPro"/>
</dbReference>
<evidence type="ECO:0000259" key="4">
    <source>
        <dbReference type="Pfam" id="PF02805"/>
    </source>
</evidence>
<dbReference type="GO" id="GO:0006355">
    <property type="term" value="P:regulation of DNA-templated transcription"/>
    <property type="evidence" value="ECO:0007669"/>
    <property type="project" value="InterPro"/>
</dbReference>
<feature type="compositionally biased region" description="Basic and acidic residues" evidence="2">
    <location>
        <begin position="258"/>
        <end position="268"/>
    </location>
</feature>
<dbReference type="STRING" id="294671.YLM1_0098"/>
<organism evidence="5 7">
    <name type="scientific">Methanobrevibacter olleyae</name>
    <dbReference type="NCBI Taxonomy" id="294671"/>
    <lineage>
        <taxon>Archaea</taxon>
        <taxon>Methanobacteriati</taxon>
        <taxon>Methanobacteriota</taxon>
        <taxon>Methanomada group</taxon>
        <taxon>Methanobacteria</taxon>
        <taxon>Methanobacteriales</taxon>
        <taxon>Methanobacteriaceae</taxon>
        <taxon>Methanobrevibacter</taxon>
    </lineage>
</organism>
<dbReference type="GeneID" id="28488396"/>
<evidence type="ECO:0000313" key="6">
    <source>
        <dbReference type="EMBL" id="SFL54253.1"/>
    </source>
</evidence>
<proteinExistence type="predicted"/>
<dbReference type="GO" id="GO:0003677">
    <property type="term" value="F:DNA binding"/>
    <property type="evidence" value="ECO:0007669"/>
    <property type="project" value="InterPro"/>
</dbReference>
<protein>
    <submittedName>
        <fullName evidence="6">Metal binding domain of Ada</fullName>
    </submittedName>
</protein>
<feature type="compositionally biased region" description="Basic and acidic residues" evidence="2">
    <location>
        <begin position="190"/>
        <end position="206"/>
    </location>
</feature>
<dbReference type="EMBL" id="FOTL01000018">
    <property type="protein sequence ID" value="SFL54253.1"/>
    <property type="molecule type" value="Genomic_DNA"/>
</dbReference>
<feature type="region of interest" description="Disordered" evidence="2">
    <location>
        <begin position="248"/>
        <end position="277"/>
    </location>
</feature>
<name>A0A126QXU3_METOL</name>
<evidence type="ECO:0000313" key="8">
    <source>
        <dbReference type="Proteomes" id="UP000183442"/>
    </source>
</evidence>
<dbReference type="Proteomes" id="UP000066376">
    <property type="component" value="Chromosome"/>
</dbReference>
<reference evidence="5 7" key="1">
    <citation type="journal article" date="2016" name="Genome Announc.">
        <title>Draft Genome Sequence of the Rumen Methanogen Methanobrevibacter olleyae YLM1.</title>
        <authorList>
            <person name="Kelly W.J."/>
            <person name="Li D."/>
            <person name="Lambie S.C."/>
            <person name="Cox F."/>
            <person name="Attwood G.T."/>
            <person name="Altermann E."/>
            <person name="Leahy S.C."/>
        </authorList>
    </citation>
    <scope>NUCLEOTIDE SEQUENCE [LARGE SCALE GENOMIC DNA]</scope>
    <source>
        <strain evidence="5 7">YLM1</strain>
    </source>
</reference>
<reference evidence="7" key="2">
    <citation type="submission" date="2016-02" db="EMBL/GenBank/DDBJ databases">
        <title>The draft genome sequence of the rumen methanogen Methanobrevibacter olleyae YLM1.</title>
        <authorList>
            <consortium name="New Zealand Agricultural Greenhouse Gas Research Centre/Pastoral Greenhouse Gas Research Consortium"/>
            <person name="Kelly W.J."/>
            <person name="Li D."/>
            <person name="Lambie S.C."/>
            <person name="Attwood G.T."/>
            <person name="Altermann E."/>
            <person name="Leahy S.C."/>
        </authorList>
    </citation>
    <scope>NUCLEOTIDE SEQUENCE [LARGE SCALE GENOMIC DNA]</scope>
    <source>
        <strain evidence="7">YLM1</strain>
    </source>
</reference>
<dbReference type="GO" id="GO:0006281">
    <property type="term" value="P:DNA repair"/>
    <property type="evidence" value="ECO:0007669"/>
    <property type="project" value="InterPro"/>
</dbReference>
<reference evidence="8" key="3">
    <citation type="submission" date="2016-10" db="EMBL/GenBank/DDBJ databases">
        <authorList>
            <person name="Varghese N."/>
        </authorList>
    </citation>
    <scope>NUCLEOTIDE SEQUENCE [LARGE SCALE GENOMIC DNA]</scope>
    <source>
        <strain evidence="8">DSM 16632</strain>
    </source>
</reference>
<evidence type="ECO:0000256" key="1">
    <source>
        <dbReference type="ARBA" id="ARBA00023159"/>
    </source>
</evidence>
<evidence type="ECO:0000313" key="5">
    <source>
        <dbReference type="EMBL" id="AMK14658.1"/>
    </source>
</evidence>
<sequence length="329" mass="37791">MEDHCFIFLKDEYPDWCEECGKMEQRIIEGDGMSAIHICGKMGEKISKEICKFEKLNNLCEETQETRTRDLNKKGILTKNELKYYDRIRKKRNAEVHNDKKIKNEMADAYHNHENLYKISTNFYKKYINPDFEIPKYKQPKYASSNNETIIEQHSKSHNIYNDNKTYNNTKTVNITNINHNPVYSQNNELKSDKTEAIGSSKDSKKENESMDKKILVIGIVAIIAITALCLSFFATTINSTTNLQDTSQIASSSNDNTEVKSSDESTKLTDSNDESEDRTLYYASKKTDSFHKPSCEWAQKIKDKNLITYKSRESAIADGKSPCGVCNP</sequence>
<dbReference type="Pfam" id="PF02805">
    <property type="entry name" value="Ada_Zn_binding"/>
    <property type="match status" value="1"/>
</dbReference>
<keyword evidence="7" id="KW-1185">Reference proteome</keyword>
<dbReference type="InterPro" id="IPR035451">
    <property type="entry name" value="Ada-like_dom_sf"/>
</dbReference>
<dbReference type="KEGG" id="mol:YLM1_0098"/>
<accession>A0A126QXU3</accession>
<evidence type="ECO:0000313" key="7">
    <source>
        <dbReference type="Proteomes" id="UP000066376"/>
    </source>
</evidence>
<reference evidence="6" key="4">
    <citation type="submission" date="2016-10" db="EMBL/GenBank/DDBJ databases">
        <authorList>
            <person name="de Groot N.N."/>
        </authorList>
    </citation>
    <scope>NUCLEOTIDE SEQUENCE [LARGE SCALE GENOMIC DNA]</scope>
    <source>
        <strain evidence="6">DSM 16632</strain>
    </source>
</reference>
<dbReference type="GO" id="GO:0008270">
    <property type="term" value="F:zinc ion binding"/>
    <property type="evidence" value="ECO:0007669"/>
    <property type="project" value="InterPro"/>
</dbReference>
<feature type="domain" description="Ada DNA repair metal-binding" evidence="4">
    <location>
        <begin position="272"/>
        <end position="329"/>
    </location>
</feature>
<keyword evidence="3" id="KW-0472">Membrane</keyword>
<keyword evidence="3" id="KW-0812">Transmembrane</keyword>
<keyword evidence="1" id="KW-0010">Activator</keyword>
<feature type="transmembrane region" description="Helical" evidence="3">
    <location>
        <begin position="215"/>
        <end position="235"/>
    </location>
</feature>
<keyword evidence="3" id="KW-1133">Transmembrane helix</keyword>
<gene>
    <name evidence="6" type="ORF">SAMN02910297_01168</name>
    <name evidence="5" type="ORF">YLM1_0098</name>
</gene>
<evidence type="ECO:0000256" key="2">
    <source>
        <dbReference type="SAM" id="MobiDB-lite"/>
    </source>
</evidence>
<dbReference type="RefSeq" id="WP_067145261.1">
    <property type="nucleotide sequence ID" value="NZ_CP014265.1"/>
</dbReference>
<dbReference type="OrthoDB" id="3327at2157"/>
<dbReference type="EMBL" id="CP014265">
    <property type="protein sequence ID" value="AMK14658.1"/>
    <property type="molecule type" value="Genomic_DNA"/>
</dbReference>
<feature type="compositionally biased region" description="Polar residues" evidence="2">
    <location>
        <begin position="248"/>
        <end position="257"/>
    </location>
</feature>